<sequence length="87" mass="9751">MEDSGCPTVRSLPFNRKCVSKGLKMEKCWVVQRQLVLAGSRTKYGIVLETCLFGGGETLGEDGVMEQMKRVPYKFQESYNSLAITLI</sequence>
<comment type="caution">
    <text evidence="1">The sequence shown here is derived from an EMBL/GenBank/DDBJ whole genome shotgun (WGS) entry which is preliminary data.</text>
</comment>
<accession>A0AAN8NLU5</accession>
<dbReference type="Proteomes" id="UP001372834">
    <property type="component" value="Unassembled WGS sequence"/>
</dbReference>
<protein>
    <submittedName>
        <fullName evidence="1">Uncharacterized protein</fullName>
    </submittedName>
</protein>
<evidence type="ECO:0000313" key="1">
    <source>
        <dbReference type="EMBL" id="KAK6620950.1"/>
    </source>
</evidence>
<dbReference type="EMBL" id="JAWJWE010000039">
    <property type="protein sequence ID" value="KAK6620950.1"/>
    <property type="molecule type" value="Genomic_DNA"/>
</dbReference>
<dbReference type="AlphaFoldDB" id="A0AAN8NLU5"/>
<name>A0AAN8NLU5_POLSC</name>
<evidence type="ECO:0000313" key="2">
    <source>
        <dbReference type="Proteomes" id="UP001372834"/>
    </source>
</evidence>
<organism evidence="1 2">
    <name type="scientific">Polyplax serrata</name>
    <name type="common">Common mouse louse</name>
    <dbReference type="NCBI Taxonomy" id="468196"/>
    <lineage>
        <taxon>Eukaryota</taxon>
        <taxon>Metazoa</taxon>
        <taxon>Ecdysozoa</taxon>
        <taxon>Arthropoda</taxon>
        <taxon>Hexapoda</taxon>
        <taxon>Insecta</taxon>
        <taxon>Pterygota</taxon>
        <taxon>Neoptera</taxon>
        <taxon>Paraneoptera</taxon>
        <taxon>Psocodea</taxon>
        <taxon>Troctomorpha</taxon>
        <taxon>Phthiraptera</taxon>
        <taxon>Anoplura</taxon>
        <taxon>Polyplacidae</taxon>
        <taxon>Polyplax</taxon>
    </lineage>
</organism>
<gene>
    <name evidence="1" type="ORF">RUM43_011249</name>
</gene>
<reference evidence="1 2" key="1">
    <citation type="submission" date="2023-10" db="EMBL/GenBank/DDBJ databases">
        <title>Genomes of two closely related lineages of the louse Polyplax serrata with different host specificities.</title>
        <authorList>
            <person name="Martinu J."/>
            <person name="Tarabai H."/>
            <person name="Stefka J."/>
            <person name="Hypsa V."/>
        </authorList>
    </citation>
    <scope>NUCLEOTIDE SEQUENCE [LARGE SCALE GENOMIC DNA]</scope>
    <source>
        <strain evidence="1">HR10_N</strain>
    </source>
</reference>
<proteinExistence type="predicted"/>